<dbReference type="PANTHER" id="PTHR30244">
    <property type="entry name" value="TRANSAMINASE"/>
    <property type="match status" value="1"/>
</dbReference>
<keyword evidence="1 4" id="KW-0663">Pyridoxal phosphate</keyword>
<dbReference type="Proteomes" id="UP000317355">
    <property type="component" value="Unassembled WGS sequence"/>
</dbReference>
<sequence>MNMQFIDLAAQQARIRADIEKRVKAVFDHGQYILGKEVFELEERLAEFVGVKHCVGVASGTDALLIALMALGVRPGDEVITTPFSFIATAEVIALLGAKPVFVDILRDTYNINPALIEAAITDRTKAILPVSLYGQCPDFDSIKSIAKRHGIPVIEDAAQSFGALYKGRRSCSLTELACTSFFPSKPLGGYGDGGACFTDDDELALLMRQIRVHGQDRRYHHPLVGINGRLDTLQAAILLSKLTIFEDELALRARVAENYLELFTGSNITNVTLPYVRDDCVSVFAQFTISTNCRDQVVEHMTDRGVPVAVHYPIPLNLQPAFADAEAQVPVAELVSKCVMSLPMHPYLETEQQSEVVACFAECMDAVPHVKN</sequence>
<evidence type="ECO:0000256" key="4">
    <source>
        <dbReference type="PIRSR" id="PIRSR000390-2"/>
    </source>
</evidence>
<evidence type="ECO:0000256" key="3">
    <source>
        <dbReference type="PIRSR" id="PIRSR000390-1"/>
    </source>
</evidence>
<comment type="similarity">
    <text evidence="2 5">Belongs to the DegT/DnrJ/EryC1 family.</text>
</comment>
<dbReference type="Pfam" id="PF01041">
    <property type="entry name" value="DegT_DnrJ_EryC1"/>
    <property type="match status" value="1"/>
</dbReference>
<dbReference type="Gene3D" id="3.40.640.10">
    <property type="entry name" value="Type I PLP-dependent aspartate aminotransferase-like (Major domain)"/>
    <property type="match status" value="1"/>
</dbReference>
<comment type="caution">
    <text evidence="6">The sequence shown here is derived from an EMBL/GenBank/DDBJ whole genome shotgun (WGS) entry which is preliminary data.</text>
</comment>
<dbReference type="SUPFAM" id="SSF53383">
    <property type="entry name" value="PLP-dependent transferases"/>
    <property type="match status" value="1"/>
</dbReference>
<dbReference type="GO" id="GO:0030170">
    <property type="term" value="F:pyridoxal phosphate binding"/>
    <property type="evidence" value="ECO:0007669"/>
    <property type="project" value="UniProtKB-ARBA"/>
</dbReference>
<accession>A0A558DAV2</accession>
<dbReference type="GO" id="GO:0008483">
    <property type="term" value="F:transaminase activity"/>
    <property type="evidence" value="ECO:0007669"/>
    <property type="project" value="UniProtKB-KW"/>
</dbReference>
<dbReference type="InterPro" id="IPR015421">
    <property type="entry name" value="PyrdxlP-dep_Trfase_major"/>
</dbReference>
<dbReference type="PANTHER" id="PTHR30244:SF42">
    <property type="entry name" value="UDP-2-ACETAMIDO-2-DEOXY-3-OXO-D-GLUCURONATE AMINOTRANSFERASE"/>
    <property type="match status" value="1"/>
</dbReference>
<reference evidence="6 7" key="1">
    <citation type="submission" date="2019-07" db="EMBL/GenBank/DDBJ databases">
        <title>The pathways for chlorine oxyanion respiration interact through the shared metabolite chlorate.</title>
        <authorList>
            <person name="Barnum T.P."/>
            <person name="Cheng Y."/>
            <person name="Hill K.A."/>
            <person name="Lucas L.N."/>
            <person name="Carlson H.K."/>
            <person name="Coates J.D."/>
        </authorList>
    </citation>
    <scope>NUCLEOTIDE SEQUENCE [LARGE SCALE GENOMIC DNA]</scope>
    <source>
        <strain evidence="6">BK-3</strain>
    </source>
</reference>
<evidence type="ECO:0000256" key="1">
    <source>
        <dbReference type="ARBA" id="ARBA00022898"/>
    </source>
</evidence>
<evidence type="ECO:0000313" key="6">
    <source>
        <dbReference type="EMBL" id="TVT58106.1"/>
    </source>
</evidence>
<dbReference type="PIRSF" id="PIRSF000390">
    <property type="entry name" value="PLP_StrS"/>
    <property type="match status" value="1"/>
</dbReference>
<evidence type="ECO:0000256" key="5">
    <source>
        <dbReference type="RuleBase" id="RU004508"/>
    </source>
</evidence>
<dbReference type="InterPro" id="IPR000653">
    <property type="entry name" value="DegT/StrS_aminotransferase"/>
</dbReference>
<dbReference type="GO" id="GO:0000271">
    <property type="term" value="P:polysaccharide biosynthetic process"/>
    <property type="evidence" value="ECO:0007669"/>
    <property type="project" value="TreeGrafter"/>
</dbReference>
<dbReference type="Gene3D" id="3.90.1150.10">
    <property type="entry name" value="Aspartate Aminotransferase, domain 1"/>
    <property type="match status" value="1"/>
</dbReference>
<gene>
    <name evidence="6" type="ORF">FHK82_05175</name>
</gene>
<feature type="active site" description="Proton acceptor" evidence="3">
    <location>
        <position position="186"/>
    </location>
</feature>
<evidence type="ECO:0000256" key="2">
    <source>
        <dbReference type="ARBA" id="ARBA00037999"/>
    </source>
</evidence>
<dbReference type="EMBL" id="VMRY01000010">
    <property type="protein sequence ID" value="TVT58106.1"/>
    <property type="molecule type" value="Genomic_DNA"/>
</dbReference>
<feature type="modified residue" description="N6-(pyridoxal phosphate)lysine" evidence="4">
    <location>
        <position position="186"/>
    </location>
</feature>
<evidence type="ECO:0000313" key="7">
    <source>
        <dbReference type="Proteomes" id="UP000317355"/>
    </source>
</evidence>
<dbReference type="FunFam" id="3.40.640.10:FF:000089">
    <property type="entry name" value="Aminotransferase, DegT/DnrJ/EryC1/StrS family"/>
    <property type="match status" value="1"/>
</dbReference>
<dbReference type="CDD" id="cd00616">
    <property type="entry name" value="AHBA_syn"/>
    <property type="match status" value="1"/>
</dbReference>
<protein>
    <submittedName>
        <fullName evidence="6">DegT/DnrJ/EryC1/StrS family aminotransferase</fullName>
    </submittedName>
</protein>
<dbReference type="InterPro" id="IPR015424">
    <property type="entry name" value="PyrdxlP-dep_Trfase"/>
</dbReference>
<keyword evidence="6" id="KW-0032">Aminotransferase</keyword>
<organism evidence="6 7">
    <name type="scientific">Sedimenticola thiotaurini</name>
    <dbReference type="NCBI Taxonomy" id="1543721"/>
    <lineage>
        <taxon>Bacteria</taxon>
        <taxon>Pseudomonadati</taxon>
        <taxon>Pseudomonadota</taxon>
        <taxon>Gammaproteobacteria</taxon>
        <taxon>Chromatiales</taxon>
        <taxon>Sedimenticolaceae</taxon>
        <taxon>Sedimenticola</taxon>
    </lineage>
</organism>
<keyword evidence="6" id="KW-0808">Transferase</keyword>
<name>A0A558DAV2_9GAMM</name>
<dbReference type="InterPro" id="IPR015422">
    <property type="entry name" value="PyrdxlP-dep_Trfase_small"/>
</dbReference>
<dbReference type="AlphaFoldDB" id="A0A558DAV2"/>
<proteinExistence type="inferred from homology"/>